<dbReference type="SUPFAM" id="SSF56854">
    <property type="entry name" value="Bcl-2 inhibitors of programmed cell death"/>
    <property type="match status" value="1"/>
</dbReference>
<dbReference type="AlphaFoldDB" id="A0A6J8C842"/>
<proteinExistence type="predicted"/>
<evidence type="ECO:0000313" key="3">
    <source>
        <dbReference type="Proteomes" id="UP000507470"/>
    </source>
</evidence>
<dbReference type="EMBL" id="CACVKT020004802">
    <property type="protein sequence ID" value="CAC5391631.1"/>
    <property type="molecule type" value="Genomic_DNA"/>
</dbReference>
<protein>
    <submittedName>
        <fullName evidence="2">Uncharacterized protein</fullName>
    </submittedName>
</protein>
<feature type="compositionally biased region" description="Basic residues" evidence="1">
    <location>
        <begin position="180"/>
        <end position="198"/>
    </location>
</feature>
<dbReference type="GO" id="GO:0042981">
    <property type="term" value="P:regulation of apoptotic process"/>
    <property type="evidence" value="ECO:0007669"/>
    <property type="project" value="InterPro"/>
</dbReference>
<feature type="compositionally biased region" description="Low complexity" evidence="1">
    <location>
        <begin position="142"/>
        <end position="153"/>
    </location>
</feature>
<name>A0A6J8C842_MYTCO</name>
<feature type="region of interest" description="Disordered" evidence="1">
    <location>
        <begin position="115"/>
        <end position="209"/>
    </location>
</feature>
<dbReference type="InterPro" id="IPR036834">
    <property type="entry name" value="Bcl-2-like_sf"/>
</dbReference>
<dbReference type="Gene3D" id="1.10.437.10">
    <property type="entry name" value="Blc2-like"/>
    <property type="match status" value="1"/>
</dbReference>
<dbReference type="OrthoDB" id="10046645at2759"/>
<gene>
    <name evidence="2" type="ORF">MCOR_26629</name>
</gene>
<reference evidence="2 3" key="1">
    <citation type="submission" date="2020-06" db="EMBL/GenBank/DDBJ databases">
        <authorList>
            <person name="Li R."/>
            <person name="Bekaert M."/>
        </authorList>
    </citation>
    <scope>NUCLEOTIDE SEQUENCE [LARGE SCALE GENOMIC DNA]</scope>
    <source>
        <strain evidence="3">wild</strain>
    </source>
</reference>
<keyword evidence="3" id="KW-1185">Reference proteome</keyword>
<dbReference type="Proteomes" id="UP000507470">
    <property type="component" value="Unassembled WGS sequence"/>
</dbReference>
<evidence type="ECO:0000313" key="2">
    <source>
        <dbReference type="EMBL" id="CAC5391631.1"/>
    </source>
</evidence>
<organism evidence="2 3">
    <name type="scientific">Mytilus coruscus</name>
    <name type="common">Sea mussel</name>
    <dbReference type="NCBI Taxonomy" id="42192"/>
    <lineage>
        <taxon>Eukaryota</taxon>
        <taxon>Metazoa</taxon>
        <taxon>Spiralia</taxon>
        <taxon>Lophotrochozoa</taxon>
        <taxon>Mollusca</taxon>
        <taxon>Bivalvia</taxon>
        <taxon>Autobranchia</taxon>
        <taxon>Pteriomorphia</taxon>
        <taxon>Mytilida</taxon>
        <taxon>Mytiloidea</taxon>
        <taxon>Mytilidae</taxon>
        <taxon>Mytilinae</taxon>
        <taxon>Mytilus</taxon>
    </lineage>
</organism>
<feature type="region of interest" description="Disordered" evidence="1">
    <location>
        <begin position="226"/>
        <end position="270"/>
    </location>
</feature>
<accession>A0A6J8C842</accession>
<feature type="compositionally biased region" description="Polar residues" evidence="1">
    <location>
        <begin position="243"/>
        <end position="261"/>
    </location>
</feature>
<sequence>MPSSLNRSRQRQTCPITRKESEQLLDFFLHLPSSPTEKEKPTNDNFVYTVEKRDCSCVQDRDCSCFQDRPEFKRSDSYRKATQRFSLEDVVESMTFKKEDYDHKKYKSLPVDRTKITHTDNKSKLLVGRKNKLNRQKSGTVPSSDSDNNTSPPENRKKKSVLQRTKERIIFILWKDKKHGDKKKSKGSKRTPTLHHGNHGNEIVLRVNDNKGQILTTSNDAEIIERKTNNNSIKSRTLEYTKGSPSNQQSPAQNMAPTSKSPARDRRYRSQVSREEITNMFEKCLSSAEVTDEPYKFPTQRVQKRKDFSPVRDISYADGIKNKKSGLKLDLNPFTPDFKVESHTTVIQESRTIVNDGTTRTLLTDRRTIERTFSLEVDGGNDDEVDGPVGSPSKEVVRLQTGDGPQEPLAAAEQEKMIEEIARRLNRIAEDCVQRMGAGGTSPIQGATAGPLLSPTSQGRKLAKDLVDELRKEGDRLSREMNLPANILPIVMDMVKQITYDHFKDLVKRALCETIGWDQVALYFYISKAAITMAGAGGSIAFKLKDMAVRYFHEELLPWIYDRGGLETMLEETDSEVD</sequence>
<feature type="compositionally biased region" description="Basic and acidic residues" evidence="1">
    <location>
        <begin position="164"/>
        <end position="179"/>
    </location>
</feature>
<evidence type="ECO:0000256" key="1">
    <source>
        <dbReference type="SAM" id="MobiDB-lite"/>
    </source>
</evidence>